<dbReference type="STRING" id="3218.A0A2K1LAN1"/>
<dbReference type="RefSeq" id="XP_024371690.1">
    <property type="nucleotide sequence ID" value="XM_024515922.2"/>
</dbReference>
<dbReference type="PANTHER" id="PTHR34133">
    <property type="entry name" value="OS07G0633000 PROTEIN"/>
    <property type="match status" value="1"/>
</dbReference>
<dbReference type="Proteomes" id="UP000006727">
    <property type="component" value="Chromosome 1"/>
</dbReference>
<name>A0A2K1LAN1_PHYPA</name>
<dbReference type="Pfam" id="PF09366">
    <property type="entry name" value="DUF1997"/>
    <property type="match status" value="1"/>
</dbReference>
<dbReference type="RefSeq" id="XP_024371679.1">
    <property type="nucleotide sequence ID" value="XM_024515911.2"/>
</dbReference>
<dbReference type="AlphaFoldDB" id="A0A2K1LAN1"/>
<dbReference type="RefSeq" id="XP_024371670.1">
    <property type="nucleotide sequence ID" value="XM_024515902.2"/>
</dbReference>
<dbReference type="OMA" id="ERIICVT"/>
<dbReference type="Gramene" id="Pp3c1_32760V3.1">
    <property type="protein sequence ID" value="Pp3c1_32760V3.1"/>
    <property type="gene ID" value="Pp3c1_32760"/>
</dbReference>
<dbReference type="InterPro" id="IPR018971">
    <property type="entry name" value="DUF1997"/>
</dbReference>
<dbReference type="PANTHER" id="PTHR34133:SF8">
    <property type="entry name" value="OS07G0633000 PROTEIN"/>
    <property type="match status" value="1"/>
</dbReference>
<organism evidence="1">
    <name type="scientific">Physcomitrium patens</name>
    <name type="common">Spreading-leaved earth moss</name>
    <name type="synonym">Physcomitrella patens</name>
    <dbReference type="NCBI Taxonomy" id="3218"/>
    <lineage>
        <taxon>Eukaryota</taxon>
        <taxon>Viridiplantae</taxon>
        <taxon>Streptophyta</taxon>
        <taxon>Embryophyta</taxon>
        <taxon>Bryophyta</taxon>
        <taxon>Bryophytina</taxon>
        <taxon>Bryopsida</taxon>
        <taxon>Funariidae</taxon>
        <taxon>Funariales</taxon>
        <taxon>Funariaceae</taxon>
        <taxon>Physcomitrium</taxon>
    </lineage>
</organism>
<sequence length="302" mass="33652">MASICWQSLGSSSMSIETTRSICFTASSLRRVSGQFSGRGRHSSTFSTSHNSMNRLIDRHPLQQARSSFFQNKVGNPNKTIIIPVRKTTLMPIQVQRVNFKASRSVTIPFKEGALSANEYLKETERIVKVTFPDSTRIEYLGDRTWRSRLRPLTFISITATPSVEMRVSFEKGALRLYSDTLFLDFTGVPDDFAVADFSFVLDGGMRAVPRSPEITTIRHNCDFTGSVSLGLSTDLPAAFAFIPEILLVRAGDEILDRIIGAMEGALLQGIIRDYNIWSRMKSRTKIAKSKQAVVPLKPSTS</sequence>
<dbReference type="FunCoup" id="A0A2K1LAN1">
    <property type="interactions" value="1108"/>
</dbReference>
<dbReference type="OrthoDB" id="2015514at2759"/>
<dbReference type="EnsemblPlants" id="Pp3c1_32760V3.1">
    <property type="protein sequence ID" value="Pp3c1_32760V3.1"/>
    <property type="gene ID" value="Pp3c1_32760"/>
</dbReference>
<dbReference type="Gramene" id="Pp3c1_32760V3.2">
    <property type="protein sequence ID" value="Pp3c1_32760V3.2"/>
    <property type="gene ID" value="Pp3c1_32760"/>
</dbReference>
<dbReference type="PaxDb" id="3218-PP1S355_62V6.1"/>
<dbReference type="EMBL" id="ABEU02000001">
    <property type="protein sequence ID" value="PNR63082.1"/>
    <property type="molecule type" value="Genomic_DNA"/>
</dbReference>
<evidence type="ECO:0000313" key="2">
    <source>
        <dbReference type="EnsemblPlants" id="Pp3c1_32760V3.1"/>
    </source>
</evidence>
<proteinExistence type="predicted"/>
<reference evidence="2" key="3">
    <citation type="submission" date="2020-12" db="UniProtKB">
        <authorList>
            <consortium name="EnsemblPlants"/>
        </authorList>
    </citation>
    <scope>IDENTIFICATION</scope>
</reference>
<dbReference type="EnsemblPlants" id="Pp3c1_32760V3.3">
    <property type="protein sequence ID" value="Pp3c1_32760V3.3"/>
    <property type="gene ID" value="Pp3c1_32760"/>
</dbReference>
<accession>A0A2K1LAN1</accession>
<keyword evidence="3" id="KW-1185">Reference proteome</keyword>
<protein>
    <submittedName>
        <fullName evidence="1 2">Uncharacterized protein</fullName>
    </submittedName>
</protein>
<reference evidence="1 3" key="2">
    <citation type="journal article" date="2018" name="Plant J.">
        <title>The Physcomitrella patens chromosome-scale assembly reveals moss genome structure and evolution.</title>
        <authorList>
            <person name="Lang D."/>
            <person name="Ullrich K.K."/>
            <person name="Murat F."/>
            <person name="Fuchs J."/>
            <person name="Jenkins J."/>
            <person name="Haas F.B."/>
            <person name="Piednoel M."/>
            <person name="Gundlach H."/>
            <person name="Van Bel M."/>
            <person name="Meyberg R."/>
            <person name="Vives C."/>
            <person name="Morata J."/>
            <person name="Symeonidi A."/>
            <person name="Hiss M."/>
            <person name="Muchero W."/>
            <person name="Kamisugi Y."/>
            <person name="Saleh O."/>
            <person name="Blanc G."/>
            <person name="Decker E.L."/>
            <person name="van Gessel N."/>
            <person name="Grimwood J."/>
            <person name="Hayes R.D."/>
            <person name="Graham S.W."/>
            <person name="Gunter L.E."/>
            <person name="McDaniel S.F."/>
            <person name="Hoernstein S.N.W."/>
            <person name="Larsson A."/>
            <person name="Li F.W."/>
            <person name="Perroud P.F."/>
            <person name="Phillips J."/>
            <person name="Ranjan P."/>
            <person name="Rokshar D.S."/>
            <person name="Rothfels C.J."/>
            <person name="Schneider L."/>
            <person name="Shu S."/>
            <person name="Stevenson D.W."/>
            <person name="Thummler F."/>
            <person name="Tillich M."/>
            <person name="Villarreal Aguilar J.C."/>
            <person name="Widiez T."/>
            <person name="Wong G.K."/>
            <person name="Wymore A."/>
            <person name="Zhang Y."/>
            <person name="Zimmer A.D."/>
            <person name="Quatrano R.S."/>
            <person name="Mayer K.F.X."/>
            <person name="Goodstein D."/>
            <person name="Casacuberta J.M."/>
            <person name="Vandepoele K."/>
            <person name="Reski R."/>
            <person name="Cuming A.C."/>
            <person name="Tuskan G.A."/>
            <person name="Maumus F."/>
            <person name="Salse J."/>
            <person name="Schmutz J."/>
            <person name="Rensing S.A."/>
        </authorList>
    </citation>
    <scope>NUCLEOTIDE SEQUENCE [LARGE SCALE GENOMIC DNA]</scope>
    <source>
        <strain evidence="2 3">cv. Gransden 2004</strain>
    </source>
</reference>
<dbReference type="GeneID" id="112280425"/>
<evidence type="ECO:0000313" key="1">
    <source>
        <dbReference type="EMBL" id="PNR63082.1"/>
    </source>
</evidence>
<reference evidence="1 3" key="1">
    <citation type="journal article" date="2008" name="Science">
        <title>The Physcomitrella genome reveals evolutionary insights into the conquest of land by plants.</title>
        <authorList>
            <person name="Rensing S."/>
            <person name="Lang D."/>
            <person name="Zimmer A."/>
            <person name="Terry A."/>
            <person name="Salamov A."/>
            <person name="Shapiro H."/>
            <person name="Nishiyama T."/>
            <person name="Perroud P.-F."/>
            <person name="Lindquist E."/>
            <person name="Kamisugi Y."/>
            <person name="Tanahashi T."/>
            <person name="Sakakibara K."/>
            <person name="Fujita T."/>
            <person name="Oishi K."/>
            <person name="Shin-I T."/>
            <person name="Kuroki Y."/>
            <person name="Toyoda A."/>
            <person name="Suzuki Y."/>
            <person name="Hashimoto A."/>
            <person name="Yamaguchi K."/>
            <person name="Sugano A."/>
            <person name="Kohara Y."/>
            <person name="Fujiyama A."/>
            <person name="Anterola A."/>
            <person name="Aoki S."/>
            <person name="Ashton N."/>
            <person name="Barbazuk W.B."/>
            <person name="Barker E."/>
            <person name="Bennetzen J."/>
            <person name="Bezanilla M."/>
            <person name="Blankenship R."/>
            <person name="Cho S.H."/>
            <person name="Dutcher S."/>
            <person name="Estelle M."/>
            <person name="Fawcett J.A."/>
            <person name="Gundlach H."/>
            <person name="Hanada K."/>
            <person name="Heyl A."/>
            <person name="Hicks K.A."/>
            <person name="Hugh J."/>
            <person name="Lohr M."/>
            <person name="Mayer K."/>
            <person name="Melkozernov A."/>
            <person name="Murata T."/>
            <person name="Nelson D."/>
            <person name="Pils B."/>
            <person name="Prigge M."/>
            <person name="Reiss B."/>
            <person name="Renner T."/>
            <person name="Rombauts S."/>
            <person name="Rushton P."/>
            <person name="Sanderfoot A."/>
            <person name="Schween G."/>
            <person name="Shiu S.-H."/>
            <person name="Stueber K."/>
            <person name="Theodoulou F.L."/>
            <person name="Tu H."/>
            <person name="Van de Peer Y."/>
            <person name="Verrier P.J."/>
            <person name="Waters E."/>
            <person name="Wood A."/>
            <person name="Yang L."/>
            <person name="Cove D."/>
            <person name="Cuming A."/>
            <person name="Hasebe M."/>
            <person name="Lucas S."/>
            <person name="Mishler D.B."/>
            <person name="Reski R."/>
            <person name="Grigoriev I."/>
            <person name="Quatrano R.S."/>
            <person name="Boore J.L."/>
        </authorList>
    </citation>
    <scope>NUCLEOTIDE SEQUENCE [LARGE SCALE GENOMIC DNA]</scope>
    <source>
        <strain evidence="2 3">cv. Gransden 2004</strain>
    </source>
</reference>
<dbReference type="Gramene" id="Pp3c1_32760V3.3">
    <property type="protein sequence ID" value="Pp3c1_32760V3.3"/>
    <property type="gene ID" value="Pp3c1_32760"/>
</dbReference>
<gene>
    <name evidence="2" type="primary">LOC112280425</name>
    <name evidence="1" type="ORF">PHYPA_001507</name>
</gene>
<dbReference type="EnsemblPlants" id="Pp3c1_32760V3.2">
    <property type="protein sequence ID" value="Pp3c1_32760V3.2"/>
    <property type="gene ID" value="Pp3c1_32760"/>
</dbReference>
<dbReference type="KEGG" id="ppp:112280425"/>
<evidence type="ECO:0000313" key="3">
    <source>
        <dbReference type="Proteomes" id="UP000006727"/>
    </source>
</evidence>